<dbReference type="AlphaFoldDB" id="A0A6B9GI52"/>
<dbReference type="SUPFAM" id="SSF46689">
    <property type="entry name" value="Homeodomain-like"/>
    <property type="match status" value="1"/>
</dbReference>
<gene>
    <name evidence="3" type="ORF">CUN67_23495</name>
    <name evidence="2" type="ORF">CUN67_26495</name>
</gene>
<sequence>MTDSTSLTRQRYTPEFKLRLVHMALKTLEENGSVAALARQHNVNDNLLFKWMRLWKNEGRVAKPRGRKTKT</sequence>
<dbReference type="RefSeq" id="WP_208717870.1">
    <property type="nucleotide sequence ID" value="NZ_CP024770.1"/>
</dbReference>
<protein>
    <recommendedName>
        <fullName evidence="5">Transposase</fullName>
    </recommendedName>
</protein>
<feature type="non-terminal residue" evidence="3">
    <location>
        <position position="71"/>
    </location>
</feature>
<name>A0A6B9GI52_PANCY</name>
<dbReference type="EMBL" id="CP024770">
    <property type="protein sequence ID" value="QGY33236.1"/>
    <property type="molecule type" value="Genomic_DNA"/>
</dbReference>
<dbReference type="GO" id="GO:0004803">
    <property type="term" value="F:transposase activity"/>
    <property type="evidence" value="ECO:0007669"/>
    <property type="project" value="InterPro"/>
</dbReference>
<evidence type="ECO:0000256" key="1">
    <source>
        <dbReference type="ARBA" id="ARBA00009964"/>
    </source>
</evidence>
<geneLocation type="plasmid" evidence="3">
    <name>pNE1B</name>
</geneLocation>
<accession>A0A6B9GI52</accession>
<organism evidence="3 4">
    <name type="scientific">Pantoea cypripedii</name>
    <name type="common">Pectobacterium cypripedii</name>
    <name type="synonym">Erwinia cypripedii</name>
    <dbReference type="NCBI Taxonomy" id="55209"/>
    <lineage>
        <taxon>Bacteria</taxon>
        <taxon>Pseudomonadati</taxon>
        <taxon>Pseudomonadota</taxon>
        <taxon>Gammaproteobacteria</taxon>
        <taxon>Enterobacterales</taxon>
        <taxon>Erwiniaceae</taxon>
        <taxon>Pantoea</taxon>
    </lineage>
</organism>
<comment type="similarity">
    <text evidence="1">Belongs to the transposase 8 family.</text>
</comment>
<evidence type="ECO:0008006" key="5">
    <source>
        <dbReference type="Google" id="ProtNLM"/>
    </source>
</evidence>
<evidence type="ECO:0000313" key="2">
    <source>
        <dbReference type="EMBL" id="QGY32513.1"/>
    </source>
</evidence>
<keyword evidence="3" id="KW-0614">Plasmid</keyword>
<dbReference type="Pfam" id="PF01527">
    <property type="entry name" value="HTH_Tnp_1"/>
    <property type="match status" value="1"/>
</dbReference>
<dbReference type="Proteomes" id="UP000502005">
    <property type="component" value="Plasmid pNE1B"/>
</dbReference>
<dbReference type="InterPro" id="IPR002514">
    <property type="entry name" value="Transposase_8"/>
</dbReference>
<proteinExistence type="inferred from homology"/>
<reference evidence="3 4" key="1">
    <citation type="submission" date="2017-11" db="EMBL/GenBank/DDBJ databases">
        <title>Genome sequence of Pantoea cypripedii NE1.</title>
        <authorList>
            <person name="Nascimento F.X."/>
        </authorList>
    </citation>
    <scope>NUCLEOTIDE SEQUENCE [LARGE SCALE GENOMIC DNA]</scope>
    <source>
        <strain evidence="3 4">NE1</strain>
        <plasmid evidence="3">pNE1B</plasmid>
        <plasmid evidence="4">pne1b</plasmid>
    </source>
</reference>
<dbReference type="GO" id="GO:0006313">
    <property type="term" value="P:DNA transposition"/>
    <property type="evidence" value="ECO:0007669"/>
    <property type="project" value="InterPro"/>
</dbReference>
<dbReference type="InterPro" id="IPR009057">
    <property type="entry name" value="Homeodomain-like_sf"/>
</dbReference>
<evidence type="ECO:0000313" key="4">
    <source>
        <dbReference type="Proteomes" id="UP000502005"/>
    </source>
</evidence>
<dbReference type="GO" id="GO:0003677">
    <property type="term" value="F:DNA binding"/>
    <property type="evidence" value="ECO:0007669"/>
    <property type="project" value="InterPro"/>
</dbReference>
<dbReference type="EMBL" id="CP024770">
    <property type="protein sequence ID" value="QGY32513.1"/>
    <property type="molecule type" value="Genomic_DNA"/>
</dbReference>
<evidence type="ECO:0000313" key="3">
    <source>
        <dbReference type="EMBL" id="QGY33236.1"/>
    </source>
</evidence>
<geneLocation type="plasmid" evidence="4">
    <name>pne1b</name>
</geneLocation>